<dbReference type="InterPro" id="IPR036629">
    <property type="entry name" value="YjbJ_sf"/>
</dbReference>
<dbReference type="EMBL" id="AKGD01000001">
    <property type="protein sequence ID" value="EIT71807.1"/>
    <property type="molecule type" value="Genomic_DNA"/>
</dbReference>
<dbReference type="Proteomes" id="UP000003704">
    <property type="component" value="Unassembled WGS sequence"/>
</dbReference>
<accession>I7ZJ57</accession>
<comment type="caution">
    <text evidence="2">The sequence shown here is derived from an EMBL/GenBank/DDBJ whole genome shotgun (WGS) entry which is preliminary data.</text>
</comment>
<protein>
    <submittedName>
        <fullName evidence="2">Uncharacterized protein</fullName>
    </submittedName>
</protein>
<dbReference type="RefSeq" id="WP_007184893.1">
    <property type="nucleotide sequence ID" value="NZ_AKGD01000001.1"/>
</dbReference>
<evidence type="ECO:0000313" key="3">
    <source>
        <dbReference type="Proteomes" id="UP000003704"/>
    </source>
</evidence>
<sequence length="134" mass="14519">MRPKNNRKPLRDEAPKVRRAPGSPTKSQLRAHADAIEQARFAKWKTVLGIAGTTWSKVHATELSRSNGDINVLAGLVQLRHALSRQEADSQVKAFYDQHMQIAPITLSSFMPAVSARPAAEPVVAPVASSAESA</sequence>
<organism evidence="2 3">
    <name type="scientific">Hydrocarboniphaga effusa AP103</name>
    <dbReference type="NCBI Taxonomy" id="1172194"/>
    <lineage>
        <taxon>Bacteria</taxon>
        <taxon>Pseudomonadati</taxon>
        <taxon>Pseudomonadota</taxon>
        <taxon>Gammaproteobacteria</taxon>
        <taxon>Nevskiales</taxon>
        <taxon>Nevskiaceae</taxon>
        <taxon>Hydrocarboniphaga</taxon>
    </lineage>
</organism>
<keyword evidence="3" id="KW-1185">Reference proteome</keyword>
<dbReference type="SUPFAM" id="SSF69047">
    <property type="entry name" value="Hypothetical protein YjbJ"/>
    <property type="match status" value="1"/>
</dbReference>
<dbReference type="STRING" id="1172194.WQQ_19440"/>
<dbReference type="AlphaFoldDB" id="I7ZJ57"/>
<name>I7ZJ57_9GAMM</name>
<proteinExistence type="predicted"/>
<feature type="region of interest" description="Disordered" evidence="1">
    <location>
        <begin position="1"/>
        <end position="31"/>
    </location>
</feature>
<evidence type="ECO:0000313" key="2">
    <source>
        <dbReference type="EMBL" id="EIT71807.1"/>
    </source>
</evidence>
<gene>
    <name evidence="2" type="ORF">WQQ_19440</name>
</gene>
<evidence type="ECO:0000256" key="1">
    <source>
        <dbReference type="SAM" id="MobiDB-lite"/>
    </source>
</evidence>
<reference evidence="2 3" key="1">
    <citation type="journal article" date="2012" name="J. Bacteriol.">
        <title>Genome Sequence of n-Alkane-Degrading Hydrocarboniphaga effusa Strain AP103T (ATCC BAA-332T).</title>
        <authorList>
            <person name="Chang H.K."/>
            <person name="Zylstra G.J."/>
            <person name="Chae J.C."/>
        </authorList>
    </citation>
    <scope>NUCLEOTIDE SEQUENCE [LARGE SCALE GENOMIC DNA]</scope>
    <source>
        <strain evidence="2 3">AP103</strain>
    </source>
</reference>
<dbReference type="Gene3D" id="1.10.1470.10">
    <property type="entry name" value="YjbJ"/>
    <property type="match status" value="1"/>
</dbReference>